<feature type="signal peptide" evidence="5">
    <location>
        <begin position="1"/>
        <end position="24"/>
    </location>
</feature>
<dbReference type="Proteomes" id="UP000504609">
    <property type="component" value="Unplaced"/>
</dbReference>
<reference evidence="8" key="1">
    <citation type="submission" date="2025-08" db="UniProtKB">
        <authorList>
            <consortium name="RefSeq"/>
        </authorList>
    </citation>
    <scope>IDENTIFICATION</scope>
    <source>
        <tissue evidence="8">Young leaves</tissue>
    </source>
</reference>
<feature type="domain" description="EF-hand" evidence="6">
    <location>
        <begin position="151"/>
        <end position="185"/>
    </location>
</feature>
<dbReference type="InterPro" id="IPR039647">
    <property type="entry name" value="EF_hand_pair_protein_CML-like"/>
</dbReference>
<dbReference type="Pfam" id="PF13499">
    <property type="entry name" value="EF-hand_7"/>
    <property type="match status" value="1"/>
</dbReference>
<dbReference type="PROSITE" id="PS00018">
    <property type="entry name" value="EF_HAND_1"/>
    <property type="match status" value="2"/>
</dbReference>
<proteinExistence type="predicted"/>
<keyword evidence="7" id="KW-1185">Reference proteome</keyword>
<dbReference type="CDD" id="cd00051">
    <property type="entry name" value="EFh"/>
    <property type="match status" value="1"/>
</dbReference>
<dbReference type="SMART" id="SM00054">
    <property type="entry name" value="EFh"/>
    <property type="match status" value="2"/>
</dbReference>
<dbReference type="InterPro" id="IPR002048">
    <property type="entry name" value="EF_hand_dom"/>
</dbReference>
<organism evidence="7 8">
    <name type="scientific">Cucurbita moschata</name>
    <name type="common">Winter crookneck squash</name>
    <name type="synonym">Cucurbita pepo var. moschata</name>
    <dbReference type="NCBI Taxonomy" id="3662"/>
    <lineage>
        <taxon>Eukaryota</taxon>
        <taxon>Viridiplantae</taxon>
        <taxon>Streptophyta</taxon>
        <taxon>Embryophyta</taxon>
        <taxon>Tracheophyta</taxon>
        <taxon>Spermatophyta</taxon>
        <taxon>Magnoliopsida</taxon>
        <taxon>eudicotyledons</taxon>
        <taxon>Gunneridae</taxon>
        <taxon>Pentapetalae</taxon>
        <taxon>rosids</taxon>
        <taxon>fabids</taxon>
        <taxon>Cucurbitales</taxon>
        <taxon>Cucurbitaceae</taxon>
        <taxon>Cucurbiteae</taxon>
        <taxon>Cucurbita</taxon>
    </lineage>
</organism>
<dbReference type="GeneID" id="111434428"/>
<evidence type="ECO:0000313" key="7">
    <source>
        <dbReference type="Proteomes" id="UP000504609"/>
    </source>
</evidence>
<accession>A0A6J1EIK8</accession>
<evidence type="ECO:0000256" key="2">
    <source>
        <dbReference type="ARBA" id="ARBA00022737"/>
    </source>
</evidence>
<dbReference type="RefSeq" id="XP_022927644.1">
    <property type="nucleotide sequence ID" value="XM_023071876.1"/>
</dbReference>
<feature type="chain" id="PRO_5026866523" evidence="5">
    <location>
        <begin position="25"/>
        <end position="185"/>
    </location>
</feature>
<evidence type="ECO:0000256" key="4">
    <source>
        <dbReference type="SAM" id="MobiDB-lite"/>
    </source>
</evidence>
<feature type="compositionally biased region" description="Polar residues" evidence="4">
    <location>
        <begin position="56"/>
        <end position="70"/>
    </location>
</feature>
<dbReference type="PROSITE" id="PS50222">
    <property type="entry name" value="EF_HAND_2"/>
    <property type="match status" value="2"/>
</dbReference>
<dbReference type="KEGG" id="cmos:111434428"/>
<evidence type="ECO:0000313" key="8">
    <source>
        <dbReference type="RefSeq" id="XP_022927644.1"/>
    </source>
</evidence>
<sequence length="185" mass="21111">MPSQFPVVNLKLALTLLLVDRISISSILFSFVDRIHDLISQPWSLFHSPPKEKASPQGNSLESEATQHKNSSISKEEVKFVMEKLEFFCSDEEIEESWLGGEEIGAIFYESEPSLEELKQTFNVFDKNRDGCIDADELQSVLGLLVPNQGVFIHDCHRMIARFDHNKDGKIDFNEFVKFMEIALS</sequence>
<evidence type="ECO:0000256" key="3">
    <source>
        <dbReference type="ARBA" id="ARBA00022837"/>
    </source>
</evidence>
<dbReference type="Gene3D" id="1.10.238.10">
    <property type="entry name" value="EF-hand"/>
    <property type="match status" value="1"/>
</dbReference>
<keyword evidence="3" id="KW-0106">Calcium</keyword>
<evidence type="ECO:0000256" key="5">
    <source>
        <dbReference type="SAM" id="SignalP"/>
    </source>
</evidence>
<keyword evidence="1" id="KW-0479">Metal-binding</keyword>
<dbReference type="InterPro" id="IPR018247">
    <property type="entry name" value="EF_Hand_1_Ca_BS"/>
</dbReference>
<feature type="region of interest" description="Disordered" evidence="4">
    <location>
        <begin position="49"/>
        <end position="70"/>
    </location>
</feature>
<evidence type="ECO:0000259" key="6">
    <source>
        <dbReference type="PROSITE" id="PS50222"/>
    </source>
</evidence>
<dbReference type="SUPFAM" id="SSF47473">
    <property type="entry name" value="EF-hand"/>
    <property type="match status" value="1"/>
</dbReference>
<name>A0A6J1EIK8_CUCMO</name>
<dbReference type="GO" id="GO:0005509">
    <property type="term" value="F:calcium ion binding"/>
    <property type="evidence" value="ECO:0007669"/>
    <property type="project" value="InterPro"/>
</dbReference>
<gene>
    <name evidence="8" type="primary">LOC111434428</name>
</gene>
<dbReference type="PANTHER" id="PTHR10891">
    <property type="entry name" value="EF-HAND CALCIUM-BINDING DOMAIN CONTAINING PROTEIN"/>
    <property type="match status" value="1"/>
</dbReference>
<protein>
    <submittedName>
        <fullName evidence="8">Probable calcium-binding protein CML30</fullName>
    </submittedName>
</protein>
<feature type="domain" description="EF-hand" evidence="6">
    <location>
        <begin position="113"/>
        <end position="148"/>
    </location>
</feature>
<keyword evidence="2" id="KW-0677">Repeat</keyword>
<evidence type="ECO:0000256" key="1">
    <source>
        <dbReference type="ARBA" id="ARBA00022723"/>
    </source>
</evidence>
<dbReference type="AlphaFoldDB" id="A0A6J1EIK8"/>
<dbReference type="InterPro" id="IPR011992">
    <property type="entry name" value="EF-hand-dom_pair"/>
</dbReference>
<keyword evidence="5" id="KW-0732">Signal</keyword>